<evidence type="ECO:0000256" key="7">
    <source>
        <dbReference type="HAMAP-Rule" id="MF_00415"/>
    </source>
</evidence>
<feature type="chain" id="PRO_5024338803" description="Flagellar L-ring protein" evidence="8">
    <location>
        <begin position="23"/>
        <end position="265"/>
    </location>
</feature>
<evidence type="ECO:0000256" key="3">
    <source>
        <dbReference type="ARBA" id="ARBA00022729"/>
    </source>
</evidence>
<evidence type="ECO:0000256" key="6">
    <source>
        <dbReference type="ARBA" id="ARBA00023237"/>
    </source>
</evidence>
<gene>
    <name evidence="7" type="primary">flgH</name>
    <name evidence="9" type="ORF">F1654_05940</name>
</gene>
<keyword evidence="9" id="KW-0969">Cilium</keyword>
<evidence type="ECO:0000313" key="9">
    <source>
        <dbReference type="EMBL" id="KAA5803348.1"/>
    </source>
</evidence>
<keyword evidence="10" id="KW-1185">Reference proteome</keyword>
<comment type="subunit">
    <text evidence="7">The basal body constitutes a major portion of the flagellar organelle and consists of four rings (L,P,S, and M) mounted on a central rod.</text>
</comment>
<organism evidence="9 10">
    <name type="scientific">Alkalicaulis satelles</name>
    <dbReference type="NCBI Taxonomy" id="2609175"/>
    <lineage>
        <taxon>Bacteria</taxon>
        <taxon>Pseudomonadati</taxon>
        <taxon>Pseudomonadota</taxon>
        <taxon>Alphaproteobacteria</taxon>
        <taxon>Maricaulales</taxon>
        <taxon>Maricaulaceae</taxon>
        <taxon>Alkalicaulis</taxon>
    </lineage>
</organism>
<dbReference type="HAMAP" id="MF_00415">
    <property type="entry name" value="FlgH"/>
    <property type="match status" value="1"/>
</dbReference>
<dbReference type="EMBL" id="VWOJ01000002">
    <property type="protein sequence ID" value="KAA5803348.1"/>
    <property type="molecule type" value="Genomic_DNA"/>
</dbReference>
<dbReference type="Proteomes" id="UP000325122">
    <property type="component" value="Unassembled WGS sequence"/>
</dbReference>
<dbReference type="NCBIfam" id="NF001305">
    <property type="entry name" value="PRK00249.1-5"/>
    <property type="match status" value="1"/>
</dbReference>
<keyword evidence="4 7" id="KW-0472">Membrane</keyword>
<accession>A0A5M6ZJC2</accession>
<reference evidence="9 10" key="1">
    <citation type="submission" date="2019-09" db="EMBL/GenBank/DDBJ databases">
        <authorList>
            <person name="Kevbrin V."/>
            <person name="Grouzdev D.S."/>
        </authorList>
    </citation>
    <scope>NUCLEOTIDE SEQUENCE [LARGE SCALE GENOMIC DNA]</scope>
    <source>
        <strain evidence="9 10">G-192</strain>
    </source>
</reference>
<keyword evidence="9" id="KW-0282">Flagellum</keyword>
<dbReference type="GO" id="GO:0009279">
    <property type="term" value="C:cell outer membrane"/>
    <property type="evidence" value="ECO:0007669"/>
    <property type="project" value="UniProtKB-SubCell"/>
</dbReference>
<keyword evidence="9" id="KW-0966">Cell projection</keyword>
<dbReference type="GO" id="GO:0009427">
    <property type="term" value="C:bacterial-type flagellum basal body, distal rod, L ring"/>
    <property type="evidence" value="ECO:0007669"/>
    <property type="project" value="InterPro"/>
</dbReference>
<evidence type="ECO:0000256" key="2">
    <source>
        <dbReference type="ARBA" id="ARBA00006929"/>
    </source>
</evidence>
<keyword evidence="5 7" id="KW-0975">Bacterial flagellum</keyword>
<keyword evidence="7" id="KW-0449">Lipoprotein</keyword>
<dbReference type="InterPro" id="IPR000527">
    <property type="entry name" value="Flag_Lring"/>
</dbReference>
<comment type="similarity">
    <text evidence="2 7">Belongs to the FlgH family.</text>
</comment>
<sequence>MRRTLANTAAIVIVSTALTACAAKDRLSYIGQPPPLSPMDNTAVLTGSVSTAGMTPAQIDAARAQRIQTLMAERDQTRRHANSLWSANTTTFFGDPRASNVGDIVTVKINISDRAQVQNQTSRARQTSERSNLTNFLGGEAALDGFFNDAVDPANLTRFGSNSSMQGTGSVNRSESITMTAAAIVVDVLWNGNLVIHGRQEVRINNEVRELLLSGIVRPQDIAADNSIDHRKIAEARVSYGGRGHISEMQRPPIGQEVYNLLWPF</sequence>
<comment type="subcellular location">
    <subcellularLocation>
        <location evidence="7">Cell outer membrane</location>
        <topology evidence="7">Lipid-anchor</topology>
    </subcellularLocation>
    <subcellularLocation>
        <location evidence="7">Bacterial flagellum basal body</location>
    </subcellularLocation>
</comment>
<dbReference type="PANTHER" id="PTHR34933">
    <property type="entry name" value="FLAGELLAR L-RING PROTEIN"/>
    <property type="match status" value="1"/>
</dbReference>
<dbReference type="RefSeq" id="WP_150022616.1">
    <property type="nucleotide sequence ID" value="NZ_VWOJ01000002.1"/>
</dbReference>
<dbReference type="PROSITE" id="PS51257">
    <property type="entry name" value="PROKAR_LIPOPROTEIN"/>
    <property type="match status" value="1"/>
</dbReference>
<name>A0A5M6ZJC2_9PROT</name>
<feature type="signal peptide" evidence="8">
    <location>
        <begin position="1"/>
        <end position="22"/>
    </location>
</feature>
<dbReference type="PANTHER" id="PTHR34933:SF1">
    <property type="entry name" value="FLAGELLAR L-RING PROTEIN"/>
    <property type="match status" value="1"/>
</dbReference>
<comment type="caution">
    <text evidence="9">The sequence shown here is derived from an EMBL/GenBank/DDBJ whole genome shotgun (WGS) entry which is preliminary data.</text>
</comment>
<dbReference type="GO" id="GO:0071973">
    <property type="term" value="P:bacterial-type flagellum-dependent cell motility"/>
    <property type="evidence" value="ECO:0007669"/>
    <property type="project" value="InterPro"/>
</dbReference>
<protein>
    <recommendedName>
        <fullName evidence="7">Flagellar L-ring protein</fullName>
    </recommendedName>
    <alternativeName>
        <fullName evidence="7">Basal body L-ring protein</fullName>
    </alternativeName>
</protein>
<dbReference type="GO" id="GO:0003774">
    <property type="term" value="F:cytoskeletal motor activity"/>
    <property type="evidence" value="ECO:0007669"/>
    <property type="project" value="InterPro"/>
</dbReference>
<keyword evidence="3 7" id="KW-0732">Signal</keyword>
<evidence type="ECO:0000256" key="8">
    <source>
        <dbReference type="SAM" id="SignalP"/>
    </source>
</evidence>
<keyword evidence="6 7" id="KW-0998">Cell outer membrane</keyword>
<evidence type="ECO:0000256" key="4">
    <source>
        <dbReference type="ARBA" id="ARBA00023136"/>
    </source>
</evidence>
<dbReference type="AlphaFoldDB" id="A0A5M6ZJC2"/>
<dbReference type="PRINTS" id="PR01008">
    <property type="entry name" value="FLGLRINGFLGH"/>
</dbReference>
<evidence type="ECO:0000256" key="5">
    <source>
        <dbReference type="ARBA" id="ARBA00023143"/>
    </source>
</evidence>
<comment type="function">
    <text evidence="1 7">Assembles around the rod to form the L-ring and probably protects the motor/basal body from shearing forces during rotation.</text>
</comment>
<evidence type="ECO:0000256" key="1">
    <source>
        <dbReference type="ARBA" id="ARBA00002591"/>
    </source>
</evidence>
<evidence type="ECO:0000313" key="10">
    <source>
        <dbReference type="Proteomes" id="UP000325122"/>
    </source>
</evidence>
<proteinExistence type="inferred from homology"/>
<dbReference type="Pfam" id="PF02107">
    <property type="entry name" value="FlgH"/>
    <property type="match status" value="1"/>
</dbReference>